<protein>
    <recommendedName>
        <fullName evidence="8">Hflx-type G domain-containing protein</fullName>
    </recommendedName>
</protein>
<dbReference type="PIRSF" id="PIRSF006809">
    <property type="entry name" value="GTP-binding_hflX_prd"/>
    <property type="match status" value="1"/>
</dbReference>
<name>A0AAD5H5Z4_9CHLO</name>
<dbReference type="GO" id="GO:0005525">
    <property type="term" value="F:GTP binding"/>
    <property type="evidence" value="ECO:0007669"/>
    <property type="project" value="UniProtKB-KW"/>
</dbReference>
<feature type="binding site" evidence="6">
    <location>
        <position position="298"/>
    </location>
    <ligand>
        <name>Mg(2+)</name>
        <dbReference type="ChEBI" id="CHEBI:18420"/>
    </ligand>
</feature>
<dbReference type="PRINTS" id="PR00326">
    <property type="entry name" value="GTP1OBG"/>
</dbReference>
<evidence type="ECO:0000313" key="10">
    <source>
        <dbReference type="Proteomes" id="UP001205105"/>
    </source>
</evidence>
<accession>A0AAD5H5Z4</accession>
<dbReference type="InterPro" id="IPR042108">
    <property type="entry name" value="GTPase_HflX_N_sf"/>
</dbReference>
<feature type="binding site" evidence="6">
    <location>
        <position position="276"/>
    </location>
    <ligand>
        <name>Mg(2+)</name>
        <dbReference type="ChEBI" id="CHEBI:18420"/>
    </ligand>
</feature>
<sequence length="467" mass="49716">MLRLQGLLGIGGGLWAPAKTALAALRRQEAGFAAAAAAAAAAQQRRHADLLVVHPAASPRHSLQEAIRLAESLEGTEPESLCIGSAARPRRPSPATFFGSGQVDAAAAHVAVRQPGRVVVNALLSGVQQRNLERAWGRPVLDRVALIIEIFSQRARTAEARLQVELASLEYKASRLVRVVDASTGKRTAFGLEGDVEIVSARERGRSGSSSGGLGAGGGQGESELQLQRRRITDRRKLLLQRLEEVRKTRAVQRAARRRSGKPQVAIVGYTNAGKSSLLRALSKDAEGVGVEDRLFATLDPTLRRVMLPGGRDVVLSDTVGFISDLPHALVEAFRATLEEVTEADLLLHVLDASSPHVLQQRTAVLEVLRELGLSDAQLQDGLIEALLDADAAAAGYRPTAVATSVLRKQGLQQVLAAVEHKLEVQLAGQKQTSRRSAKRAGAEREAAAAAEDSWMWASGSGTGSSR</sequence>
<dbReference type="GO" id="GO:0005737">
    <property type="term" value="C:cytoplasm"/>
    <property type="evidence" value="ECO:0007669"/>
    <property type="project" value="TreeGrafter"/>
</dbReference>
<dbReference type="InterPro" id="IPR030394">
    <property type="entry name" value="G_HFLX_dom"/>
</dbReference>
<dbReference type="PROSITE" id="PS51705">
    <property type="entry name" value="G_HFLX"/>
    <property type="match status" value="1"/>
</dbReference>
<feature type="binding site" evidence="5">
    <location>
        <begin position="318"/>
        <end position="321"/>
    </location>
    <ligand>
        <name>GTP</name>
        <dbReference type="ChEBI" id="CHEBI:37565"/>
    </ligand>
</feature>
<dbReference type="AlphaFoldDB" id="A0AAD5H5Z4"/>
<dbReference type="InterPro" id="IPR025121">
    <property type="entry name" value="GTPase_HflX_N"/>
</dbReference>
<keyword evidence="10" id="KW-1185">Reference proteome</keyword>
<dbReference type="SUPFAM" id="SSF52540">
    <property type="entry name" value="P-loop containing nucleoside triphosphate hydrolases"/>
    <property type="match status" value="1"/>
</dbReference>
<keyword evidence="1 6" id="KW-0479">Metal-binding</keyword>
<dbReference type="Pfam" id="PF16360">
    <property type="entry name" value="GTP-bdg_M"/>
    <property type="match status" value="1"/>
</dbReference>
<feature type="compositionally biased region" description="Gly residues" evidence="7">
    <location>
        <begin position="210"/>
        <end position="221"/>
    </location>
</feature>
<comment type="caution">
    <text evidence="9">The sequence shown here is derived from an EMBL/GenBank/DDBJ whole genome shotgun (WGS) entry which is preliminary data.</text>
</comment>
<evidence type="ECO:0000256" key="3">
    <source>
        <dbReference type="ARBA" id="ARBA00022842"/>
    </source>
</evidence>
<dbReference type="Pfam" id="PF01926">
    <property type="entry name" value="MMR_HSR1"/>
    <property type="match status" value="1"/>
</dbReference>
<evidence type="ECO:0000256" key="6">
    <source>
        <dbReference type="PIRSR" id="PIRSR006809-2"/>
    </source>
</evidence>
<dbReference type="EMBL" id="JADXDR010000056">
    <property type="protein sequence ID" value="KAI7842133.1"/>
    <property type="molecule type" value="Genomic_DNA"/>
</dbReference>
<feature type="binding site" evidence="5">
    <location>
        <begin position="269"/>
        <end position="276"/>
    </location>
    <ligand>
        <name>GTP</name>
        <dbReference type="ChEBI" id="CHEBI:37565"/>
    </ligand>
</feature>
<dbReference type="Pfam" id="PF13167">
    <property type="entry name" value="GTP-bdg_N"/>
    <property type="match status" value="1"/>
</dbReference>
<evidence type="ECO:0000256" key="1">
    <source>
        <dbReference type="ARBA" id="ARBA00022723"/>
    </source>
</evidence>
<dbReference type="GO" id="GO:0043022">
    <property type="term" value="F:ribosome binding"/>
    <property type="evidence" value="ECO:0007669"/>
    <property type="project" value="TreeGrafter"/>
</dbReference>
<feature type="region of interest" description="Disordered" evidence="7">
    <location>
        <begin position="429"/>
        <end position="467"/>
    </location>
</feature>
<dbReference type="CDD" id="cd01878">
    <property type="entry name" value="HflX"/>
    <property type="match status" value="1"/>
</dbReference>
<organism evidence="9 10">
    <name type="scientific">Chlorella ohadii</name>
    <dbReference type="NCBI Taxonomy" id="2649997"/>
    <lineage>
        <taxon>Eukaryota</taxon>
        <taxon>Viridiplantae</taxon>
        <taxon>Chlorophyta</taxon>
        <taxon>core chlorophytes</taxon>
        <taxon>Trebouxiophyceae</taxon>
        <taxon>Chlorellales</taxon>
        <taxon>Chlorellaceae</taxon>
        <taxon>Chlorella clade</taxon>
        <taxon>Chlorella</taxon>
    </lineage>
</organism>
<comment type="cofactor">
    <cofactor evidence="6">
        <name>Mg(2+)</name>
        <dbReference type="ChEBI" id="CHEBI:18420"/>
    </cofactor>
</comment>
<dbReference type="NCBIfam" id="TIGR03156">
    <property type="entry name" value="GTP_HflX"/>
    <property type="match status" value="1"/>
</dbReference>
<reference evidence="9" key="1">
    <citation type="submission" date="2020-11" db="EMBL/GenBank/DDBJ databases">
        <title>Chlorella ohadii genome sequencing and assembly.</title>
        <authorList>
            <person name="Murik O."/>
            <person name="Treves H."/>
            <person name="Kedem I."/>
            <person name="Shotland Y."/>
            <person name="Kaplan A."/>
        </authorList>
    </citation>
    <scope>NUCLEOTIDE SEQUENCE</scope>
    <source>
        <strain evidence="9">1</strain>
    </source>
</reference>
<dbReference type="GO" id="GO:0046872">
    <property type="term" value="F:metal ion binding"/>
    <property type="evidence" value="ECO:0007669"/>
    <property type="project" value="UniProtKB-KW"/>
</dbReference>
<dbReference type="HAMAP" id="MF_00900">
    <property type="entry name" value="GTPase_HflX"/>
    <property type="match status" value="1"/>
</dbReference>
<dbReference type="InterPro" id="IPR027417">
    <property type="entry name" value="P-loop_NTPase"/>
</dbReference>
<evidence type="ECO:0000313" key="9">
    <source>
        <dbReference type="EMBL" id="KAI7842133.1"/>
    </source>
</evidence>
<gene>
    <name evidence="9" type="ORF">COHA_004325</name>
</gene>
<evidence type="ECO:0000256" key="4">
    <source>
        <dbReference type="ARBA" id="ARBA00023134"/>
    </source>
</evidence>
<dbReference type="Gene3D" id="3.40.50.300">
    <property type="entry name" value="P-loop containing nucleotide triphosphate hydrolases"/>
    <property type="match status" value="1"/>
</dbReference>
<feature type="binding site" evidence="5">
    <location>
        <begin position="296"/>
        <end position="300"/>
    </location>
    <ligand>
        <name>GTP</name>
        <dbReference type="ChEBI" id="CHEBI:37565"/>
    </ligand>
</feature>
<proteinExistence type="inferred from homology"/>
<keyword evidence="3 6" id="KW-0460">Magnesium</keyword>
<dbReference type="PANTHER" id="PTHR10229:SF8">
    <property type="entry name" value="GTPASE HFLX"/>
    <property type="match status" value="1"/>
</dbReference>
<feature type="binding site" evidence="5">
    <location>
        <begin position="405"/>
        <end position="407"/>
    </location>
    <ligand>
        <name>GTP</name>
        <dbReference type="ChEBI" id="CHEBI:37565"/>
    </ligand>
</feature>
<dbReference type="Proteomes" id="UP001205105">
    <property type="component" value="Unassembled WGS sequence"/>
</dbReference>
<dbReference type="PANTHER" id="PTHR10229">
    <property type="entry name" value="GTP-BINDING PROTEIN HFLX"/>
    <property type="match status" value="1"/>
</dbReference>
<feature type="region of interest" description="Disordered" evidence="7">
    <location>
        <begin position="201"/>
        <end position="227"/>
    </location>
</feature>
<evidence type="ECO:0000256" key="7">
    <source>
        <dbReference type="SAM" id="MobiDB-lite"/>
    </source>
</evidence>
<dbReference type="InterPro" id="IPR016496">
    <property type="entry name" value="GTPase_HflX"/>
</dbReference>
<evidence type="ECO:0000259" key="8">
    <source>
        <dbReference type="PROSITE" id="PS51705"/>
    </source>
</evidence>
<dbReference type="Gene3D" id="3.40.50.11060">
    <property type="entry name" value="GTPase HflX, N-terminal domain"/>
    <property type="match status" value="1"/>
</dbReference>
<keyword evidence="2 5" id="KW-0547">Nucleotide-binding</keyword>
<dbReference type="InterPro" id="IPR006073">
    <property type="entry name" value="GTP-bd"/>
</dbReference>
<evidence type="ECO:0000256" key="5">
    <source>
        <dbReference type="PIRSR" id="PIRSR006809-1"/>
    </source>
</evidence>
<evidence type="ECO:0000256" key="2">
    <source>
        <dbReference type="ARBA" id="ARBA00022741"/>
    </source>
</evidence>
<keyword evidence="4 5" id="KW-0342">GTP-binding</keyword>
<feature type="domain" description="Hflx-type G" evidence="8">
    <location>
        <begin position="263"/>
        <end position="427"/>
    </location>
</feature>
<dbReference type="InterPro" id="IPR032305">
    <property type="entry name" value="GTP-bd_M"/>
</dbReference>